<dbReference type="AlphaFoldDB" id="E4NJR5"/>
<feature type="transmembrane region" description="Helical" evidence="7">
    <location>
        <begin position="154"/>
        <end position="175"/>
    </location>
</feature>
<dbReference type="Pfam" id="PF00528">
    <property type="entry name" value="BPD_transp_1"/>
    <property type="match status" value="1"/>
</dbReference>
<keyword evidence="5 7" id="KW-1133">Transmembrane helix</keyword>
<sequence length="338" mass="35224">MRTALTTRLVPKRLRGSVGLQRAMLLAGVALTALLLLAALAAPWLAPWGHAQLQDGGALFGSQRPPGAGHPLGTTVGGYDVLARTLWATRTAVAVIGLSLLISVLPGTLLGLASGYLGGWPDRLLVGVADALYSFPSLLLAIVLSIVISGGQSSLGGGLTAAACSVAMVFVPQYFRVVRAEVLRVKAEPFVEAARVIGTGHLRIMFRHVLRNSVRGLPLILTLNAAESVLTLAGLGFLGFGIEPNAAAEWGYDLNRSVPDVTSGIWWTALAPGSAMVLTVLGVTLLGESLNDLADPRLRRRRAPAATIEVPAEKPATTGTPAEAPAETPAEEEPTHAR</sequence>
<evidence type="ECO:0000256" key="4">
    <source>
        <dbReference type="ARBA" id="ARBA00022692"/>
    </source>
</evidence>
<keyword evidence="4 7" id="KW-0812">Transmembrane</keyword>
<proteinExistence type="inferred from homology"/>
<dbReference type="InterPro" id="IPR035906">
    <property type="entry name" value="MetI-like_sf"/>
</dbReference>
<evidence type="ECO:0000256" key="6">
    <source>
        <dbReference type="ARBA" id="ARBA00023136"/>
    </source>
</evidence>
<name>E4NJR5_KITSK</name>
<comment type="similarity">
    <text evidence="7">Belongs to the binding-protein-dependent transport system permease family.</text>
</comment>
<feature type="transmembrane region" description="Helical" evidence="7">
    <location>
        <begin position="92"/>
        <end position="112"/>
    </location>
</feature>
<dbReference type="PANTHER" id="PTHR43386">
    <property type="entry name" value="OLIGOPEPTIDE TRANSPORT SYSTEM PERMEASE PROTEIN APPC"/>
    <property type="match status" value="1"/>
</dbReference>
<feature type="transmembrane region" description="Helical" evidence="7">
    <location>
        <begin position="124"/>
        <end position="148"/>
    </location>
</feature>
<evidence type="ECO:0000256" key="5">
    <source>
        <dbReference type="ARBA" id="ARBA00022989"/>
    </source>
</evidence>
<organism evidence="10 11">
    <name type="scientific">Kitasatospora setae (strain ATCC 33774 / DSM 43861 / JCM 3304 / KCC A-0304 / NBRC 14216 / KM-6054)</name>
    <name type="common">Streptomyces setae</name>
    <dbReference type="NCBI Taxonomy" id="452652"/>
    <lineage>
        <taxon>Bacteria</taxon>
        <taxon>Bacillati</taxon>
        <taxon>Actinomycetota</taxon>
        <taxon>Actinomycetes</taxon>
        <taxon>Kitasatosporales</taxon>
        <taxon>Streptomycetaceae</taxon>
        <taxon>Kitasatospora</taxon>
    </lineage>
</organism>
<dbReference type="GO" id="GO:0005886">
    <property type="term" value="C:plasma membrane"/>
    <property type="evidence" value="ECO:0007669"/>
    <property type="project" value="UniProtKB-SubCell"/>
</dbReference>
<keyword evidence="3" id="KW-1003">Cell membrane</keyword>
<dbReference type="HOGENOM" id="CLU_028518_5_4_11"/>
<protein>
    <submittedName>
        <fullName evidence="10">Putative peptide ABC transporter permease protein</fullName>
    </submittedName>
</protein>
<dbReference type="RefSeq" id="WP_014140504.1">
    <property type="nucleotide sequence ID" value="NC_016109.1"/>
</dbReference>
<keyword evidence="2 7" id="KW-0813">Transport</keyword>
<dbReference type="InterPro" id="IPR050366">
    <property type="entry name" value="BP-dependent_transpt_permease"/>
</dbReference>
<feature type="compositionally biased region" description="Low complexity" evidence="8">
    <location>
        <begin position="313"/>
        <end position="328"/>
    </location>
</feature>
<evidence type="ECO:0000259" key="9">
    <source>
        <dbReference type="PROSITE" id="PS50928"/>
    </source>
</evidence>
<dbReference type="CDD" id="cd06261">
    <property type="entry name" value="TM_PBP2"/>
    <property type="match status" value="1"/>
</dbReference>
<keyword evidence="6 7" id="KW-0472">Membrane</keyword>
<evidence type="ECO:0000313" key="10">
    <source>
        <dbReference type="EMBL" id="BAJ33213.1"/>
    </source>
</evidence>
<dbReference type="PANTHER" id="PTHR43386:SF1">
    <property type="entry name" value="D,D-DIPEPTIDE TRANSPORT SYSTEM PERMEASE PROTEIN DDPC-RELATED"/>
    <property type="match status" value="1"/>
</dbReference>
<evidence type="ECO:0000256" key="2">
    <source>
        <dbReference type="ARBA" id="ARBA00022448"/>
    </source>
</evidence>
<evidence type="ECO:0000256" key="7">
    <source>
        <dbReference type="RuleBase" id="RU363032"/>
    </source>
</evidence>
<dbReference type="KEGG" id="ksk:KSE_74580"/>
<dbReference type="eggNOG" id="COG1173">
    <property type="taxonomic scope" value="Bacteria"/>
</dbReference>
<feature type="transmembrane region" description="Helical" evidence="7">
    <location>
        <begin position="217"/>
        <end position="242"/>
    </location>
</feature>
<dbReference type="PATRIC" id="fig|452652.3.peg.7503"/>
<feature type="domain" description="ABC transmembrane type-1" evidence="9">
    <location>
        <begin position="89"/>
        <end position="287"/>
    </location>
</feature>
<gene>
    <name evidence="10" type="ordered locus">KSE_74580</name>
</gene>
<dbReference type="STRING" id="452652.KSE_74580"/>
<accession>E4NJR5</accession>
<reference evidence="10 11" key="1">
    <citation type="journal article" date="2010" name="DNA Res.">
        <title>Genome sequence of Kitasatospora setae NBRC 14216T: an evolutionary snapshot of the family Streptomycetaceae.</title>
        <authorList>
            <person name="Ichikawa N."/>
            <person name="Oguchi A."/>
            <person name="Ikeda H."/>
            <person name="Ishikawa J."/>
            <person name="Kitani S."/>
            <person name="Watanabe Y."/>
            <person name="Nakamura S."/>
            <person name="Katano Y."/>
            <person name="Kishi E."/>
            <person name="Sasagawa M."/>
            <person name="Ankai A."/>
            <person name="Fukui S."/>
            <person name="Hashimoto Y."/>
            <person name="Kamata S."/>
            <person name="Otoguro M."/>
            <person name="Tanikawa S."/>
            <person name="Nihira T."/>
            <person name="Horinouchi S."/>
            <person name="Ohnishi Y."/>
            <person name="Hayakawa M."/>
            <person name="Kuzuyama T."/>
            <person name="Arisawa A."/>
            <person name="Nomoto F."/>
            <person name="Miura H."/>
            <person name="Takahashi Y."/>
            <person name="Fujita N."/>
        </authorList>
    </citation>
    <scope>NUCLEOTIDE SEQUENCE [LARGE SCALE GENOMIC DNA]</scope>
    <source>
        <strain evidence="11">ATCC 33774 / DSM 43861 / JCM 3304 / KCC A-0304 / NBRC 14216 / KM-6054</strain>
    </source>
</reference>
<dbReference type="EMBL" id="AP010968">
    <property type="protein sequence ID" value="BAJ33213.1"/>
    <property type="molecule type" value="Genomic_DNA"/>
</dbReference>
<evidence type="ECO:0000256" key="1">
    <source>
        <dbReference type="ARBA" id="ARBA00004651"/>
    </source>
</evidence>
<evidence type="ECO:0000256" key="3">
    <source>
        <dbReference type="ARBA" id="ARBA00022475"/>
    </source>
</evidence>
<feature type="transmembrane region" description="Helical" evidence="7">
    <location>
        <begin position="265"/>
        <end position="287"/>
    </location>
</feature>
<dbReference type="PROSITE" id="PS50928">
    <property type="entry name" value="ABC_TM1"/>
    <property type="match status" value="1"/>
</dbReference>
<evidence type="ECO:0000256" key="8">
    <source>
        <dbReference type="SAM" id="MobiDB-lite"/>
    </source>
</evidence>
<feature type="region of interest" description="Disordered" evidence="8">
    <location>
        <begin position="302"/>
        <end position="338"/>
    </location>
</feature>
<comment type="subcellular location">
    <subcellularLocation>
        <location evidence="1 7">Cell membrane</location>
        <topology evidence="1 7">Multi-pass membrane protein</topology>
    </subcellularLocation>
</comment>
<dbReference type="Proteomes" id="UP000007076">
    <property type="component" value="Chromosome"/>
</dbReference>
<dbReference type="InterPro" id="IPR000515">
    <property type="entry name" value="MetI-like"/>
</dbReference>
<evidence type="ECO:0000313" key="11">
    <source>
        <dbReference type="Proteomes" id="UP000007076"/>
    </source>
</evidence>
<keyword evidence="11" id="KW-1185">Reference proteome</keyword>
<dbReference type="SUPFAM" id="SSF161098">
    <property type="entry name" value="MetI-like"/>
    <property type="match status" value="1"/>
</dbReference>
<dbReference type="Gene3D" id="1.10.3720.10">
    <property type="entry name" value="MetI-like"/>
    <property type="match status" value="1"/>
</dbReference>
<dbReference type="GO" id="GO:0055085">
    <property type="term" value="P:transmembrane transport"/>
    <property type="evidence" value="ECO:0007669"/>
    <property type="project" value="InterPro"/>
</dbReference>